<dbReference type="PANTHER" id="PTHR43168:SF6">
    <property type="entry name" value="LARGE RIBOSOMAL SUBUNIT PROTEIN BL33A"/>
    <property type="match status" value="1"/>
</dbReference>
<reference evidence="10" key="4">
    <citation type="submission" date="2023-02" db="EMBL/GenBank/DDBJ databases">
        <title>Comparative genomics and fermentation flavor characterization of five lactic acid bacteria reveal flavor biosynthesis metabolic pathways in fermented muskmelon puree.</title>
        <authorList>
            <person name="Yuan L."/>
            <person name="Li M."/>
            <person name="Xu X."/>
            <person name="Lao F."/>
            <person name="Wu J."/>
        </authorList>
    </citation>
    <scope>NUCLEOTIDE SEQUENCE</scope>
    <source>
        <strain evidence="10">Pa-2</strain>
    </source>
</reference>
<dbReference type="Pfam" id="PF00471">
    <property type="entry name" value="Ribosomal_L33"/>
    <property type="match status" value="1"/>
</dbReference>
<dbReference type="GO" id="GO:0006412">
    <property type="term" value="P:translation"/>
    <property type="evidence" value="ECO:0007669"/>
    <property type="project" value="UniProtKB-UniRule"/>
</dbReference>
<evidence type="ECO:0000313" key="12">
    <source>
        <dbReference type="Proteomes" id="UP000504756"/>
    </source>
</evidence>
<dbReference type="Proteomes" id="UP001217324">
    <property type="component" value="Chromosome"/>
</dbReference>
<keyword evidence="2 5" id="KW-0689">Ribosomal protein</keyword>
<reference evidence="9" key="3">
    <citation type="submission" date="2022-10" db="EMBL/GenBank/DDBJ databases">
        <title>Genome assembly of Lactococcus garvieae isolates from cricket gut.</title>
        <authorList>
            <person name="Luecke A.R."/>
            <person name="Brown A.M.V."/>
            <person name="Wakeman C.A."/>
        </authorList>
    </citation>
    <scope>NUCLEOTIDE SEQUENCE</scope>
    <source>
        <strain evidence="9">Alexii-11_2</strain>
    </source>
</reference>
<evidence type="ECO:0000256" key="1">
    <source>
        <dbReference type="ARBA" id="ARBA00007596"/>
    </source>
</evidence>
<dbReference type="NCBIfam" id="NF001860">
    <property type="entry name" value="PRK00595.1"/>
    <property type="match status" value="1"/>
</dbReference>
<dbReference type="GeneID" id="75143139"/>
<dbReference type="PANTHER" id="PTHR43168">
    <property type="entry name" value="50S RIBOSOMAL PROTEIN L33, CHLOROPLASTIC"/>
    <property type="match status" value="1"/>
</dbReference>
<reference evidence="7" key="5">
    <citation type="submission" date="2023-04" db="EMBL/GenBank/DDBJ databases">
        <title>Genomic analysis of Lactococcus garvieae isolates.</title>
        <authorList>
            <person name="Zhanghang C."/>
        </authorList>
    </citation>
    <scope>NUCLEOTIDE SEQUENCE</scope>
    <source>
        <strain evidence="7">ZB-1</strain>
    </source>
</reference>
<gene>
    <name evidence="6" type="primary">rpmG1</name>
    <name evidence="5 7" type="synonym">rpmG</name>
    <name evidence="6" type="ORF">ikelab_12870</name>
    <name evidence="9" type="ORF">OF801_02285</name>
    <name evidence="10" type="ORF">PWF74_00750</name>
    <name evidence="7" type="ORF">QHR29_08290</name>
    <name evidence="8" type="ORF">SAMN05216438_10271</name>
</gene>
<dbReference type="InterPro" id="IPR038584">
    <property type="entry name" value="Ribosomal_bL33_sf"/>
</dbReference>
<organism evidence="6 12">
    <name type="scientific">Lactococcus garvieae</name>
    <dbReference type="NCBI Taxonomy" id="1363"/>
    <lineage>
        <taxon>Bacteria</taxon>
        <taxon>Bacillati</taxon>
        <taxon>Bacillota</taxon>
        <taxon>Bacilli</taxon>
        <taxon>Lactobacillales</taxon>
        <taxon>Streptococcaceae</taxon>
        <taxon>Lactococcus</taxon>
    </lineage>
</organism>
<dbReference type="Proteomes" id="UP000504756">
    <property type="component" value="Unassembled WGS sequence"/>
</dbReference>
<evidence type="ECO:0000313" key="11">
    <source>
        <dbReference type="Proteomes" id="UP000181969"/>
    </source>
</evidence>
<dbReference type="EMBL" id="BLXU01000007">
    <property type="protein sequence ID" value="GFO52012.1"/>
    <property type="molecule type" value="Genomic_DNA"/>
</dbReference>
<comment type="similarity">
    <text evidence="1 5">Belongs to the bacterial ribosomal protein bL33 family.</text>
</comment>
<dbReference type="GO" id="GO:1990904">
    <property type="term" value="C:ribonucleoprotein complex"/>
    <property type="evidence" value="ECO:0007669"/>
    <property type="project" value="UniProtKB-KW"/>
</dbReference>
<protein>
    <recommendedName>
        <fullName evidence="4 5">Large ribosomal subunit protein bL33</fullName>
    </recommendedName>
</protein>
<dbReference type="SUPFAM" id="SSF57829">
    <property type="entry name" value="Zn-binding ribosomal proteins"/>
    <property type="match status" value="1"/>
</dbReference>
<dbReference type="EMBL" id="CP109635">
    <property type="protein sequence ID" value="UYT10789.1"/>
    <property type="molecule type" value="Genomic_DNA"/>
</dbReference>
<proteinExistence type="inferred from homology"/>
<evidence type="ECO:0000256" key="5">
    <source>
        <dbReference type="HAMAP-Rule" id="MF_00294"/>
    </source>
</evidence>
<dbReference type="InterPro" id="IPR001705">
    <property type="entry name" value="Ribosomal_bL33"/>
</dbReference>
<name>A0A173M507_9LACT</name>
<dbReference type="EMBL" id="FOTJ01000002">
    <property type="protein sequence ID" value="SFL18987.1"/>
    <property type="molecule type" value="Genomic_DNA"/>
</dbReference>
<dbReference type="EMBL" id="JARYTV010000008">
    <property type="protein sequence ID" value="MDH7960463.1"/>
    <property type="molecule type" value="Genomic_DNA"/>
</dbReference>
<dbReference type="NCBIfam" id="TIGR01023">
    <property type="entry name" value="rpmG_bact"/>
    <property type="match status" value="1"/>
</dbReference>
<dbReference type="GO" id="GO:0003735">
    <property type="term" value="F:structural constituent of ribosome"/>
    <property type="evidence" value="ECO:0007669"/>
    <property type="project" value="InterPro"/>
</dbReference>
<evidence type="ECO:0000256" key="4">
    <source>
        <dbReference type="ARBA" id="ARBA00035176"/>
    </source>
</evidence>
<dbReference type="Proteomes" id="UP001157396">
    <property type="component" value="Unassembled WGS sequence"/>
</dbReference>
<evidence type="ECO:0000313" key="10">
    <source>
        <dbReference type="EMBL" id="WEA14042.1"/>
    </source>
</evidence>
<evidence type="ECO:0000313" key="7">
    <source>
        <dbReference type="EMBL" id="MDH7960463.1"/>
    </source>
</evidence>
<evidence type="ECO:0000256" key="2">
    <source>
        <dbReference type="ARBA" id="ARBA00022980"/>
    </source>
</evidence>
<dbReference type="Proteomes" id="UP001164042">
    <property type="component" value="Chromosome"/>
</dbReference>
<dbReference type="Proteomes" id="UP000181969">
    <property type="component" value="Unassembled WGS sequence"/>
</dbReference>
<evidence type="ECO:0000313" key="8">
    <source>
        <dbReference type="EMBL" id="SFL18987.1"/>
    </source>
</evidence>
<dbReference type="InterPro" id="IPR018264">
    <property type="entry name" value="Ribosomal_bL33_CS"/>
</dbReference>
<dbReference type="GO" id="GO:0005737">
    <property type="term" value="C:cytoplasm"/>
    <property type="evidence" value="ECO:0007669"/>
    <property type="project" value="UniProtKB-ARBA"/>
</dbReference>
<reference evidence="6 12" key="2">
    <citation type="submission" date="2020-06" db="EMBL/GenBank/DDBJ databases">
        <title>Draft genome sequence of Lactic acid bacteria from Okinawan-style tofu.</title>
        <authorList>
            <person name="Takara I."/>
            <person name="Ikematsu S."/>
        </authorList>
    </citation>
    <scope>NUCLEOTIDE SEQUENCE [LARGE SCALE GENOMIC DNA]</scope>
    <source>
        <strain evidence="12">lg38</strain>
        <strain evidence="6">Lg38</strain>
    </source>
</reference>
<dbReference type="NCBIfam" id="NF001764">
    <property type="entry name" value="PRK00504.1"/>
    <property type="match status" value="1"/>
</dbReference>
<sequence length="48" mass="5549">MRVKITLACTSCKSKNYISSKNKSSNPDKVETMKFCPKERMVTLHREV</sequence>
<dbReference type="PROSITE" id="PS00582">
    <property type="entry name" value="RIBOSOMAL_L33"/>
    <property type="match status" value="1"/>
</dbReference>
<keyword evidence="3 5" id="KW-0687">Ribonucleoprotein</keyword>
<reference evidence="8 11" key="1">
    <citation type="submission" date="2016-10" db="EMBL/GenBank/DDBJ databases">
        <authorList>
            <person name="de Groot N.N."/>
        </authorList>
    </citation>
    <scope>NUCLEOTIDE SEQUENCE [LARGE SCALE GENOMIC DNA]</scope>
    <source>
        <strain evidence="8 11">M79</strain>
    </source>
</reference>
<dbReference type="InterPro" id="IPR011332">
    <property type="entry name" value="Ribosomal_zn-bd"/>
</dbReference>
<dbReference type="Gene3D" id="2.20.28.120">
    <property type="entry name" value="Ribosomal protein L33"/>
    <property type="match status" value="1"/>
</dbReference>
<accession>A0A173M507</accession>
<dbReference type="AlphaFoldDB" id="A0A173M507"/>
<evidence type="ECO:0000256" key="3">
    <source>
        <dbReference type="ARBA" id="ARBA00023274"/>
    </source>
</evidence>
<evidence type="ECO:0000313" key="6">
    <source>
        <dbReference type="EMBL" id="GFO52012.1"/>
    </source>
</evidence>
<dbReference type="HAMAP" id="MF_00294">
    <property type="entry name" value="Ribosomal_bL33"/>
    <property type="match status" value="1"/>
</dbReference>
<dbReference type="RefSeq" id="WP_014024306.1">
    <property type="nucleotide sequence ID" value="NZ_AP026069.1"/>
</dbReference>
<evidence type="ECO:0000313" key="9">
    <source>
        <dbReference type="EMBL" id="UYT10789.1"/>
    </source>
</evidence>
<dbReference type="GO" id="GO:0005840">
    <property type="term" value="C:ribosome"/>
    <property type="evidence" value="ECO:0007669"/>
    <property type="project" value="UniProtKB-KW"/>
</dbReference>
<dbReference type="EMBL" id="CP118627">
    <property type="protein sequence ID" value="WEA14042.1"/>
    <property type="molecule type" value="Genomic_DNA"/>
</dbReference>